<dbReference type="RefSeq" id="WP_231581267.1">
    <property type="nucleotide sequence ID" value="NZ_JACHEK010000005.1"/>
</dbReference>
<evidence type="ECO:0000313" key="2">
    <source>
        <dbReference type="Proteomes" id="UP000538666"/>
    </source>
</evidence>
<name>A0A841JUL1_9BACT</name>
<dbReference type="Pfam" id="PF03692">
    <property type="entry name" value="CxxCxxCC"/>
    <property type="match status" value="1"/>
</dbReference>
<gene>
    <name evidence="1" type="ORF">HNQ77_003038</name>
</gene>
<sequence>MGWSIRLVYSVVMLLRADAELVQIVDAASADAARRSGTWLKCRPGCTQCCHGVFALSQLDALRLRAGLRELEQSDPERALAVRSRAEQSRLRLSAQFPGDPATGILYDSEEDAFEDFANDEPCPVLDPTTGTCDLYAARPMTCRVFGPPIRSEDGIGVCELCFDGASEQEIVAAELNMDWSPLEDSLNAEAEGDSGFHGTTIVAFALLSQP</sequence>
<protein>
    <submittedName>
        <fullName evidence="1">Fe-S-cluster containining protein</fullName>
    </submittedName>
</protein>
<comment type="caution">
    <text evidence="1">The sequence shown here is derived from an EMBL/GenBank/DDBJ whole genome shotgun (WGS) entry which is preliminary data.</text>
</comment>
<dbReference type="Proteomes" id="UP000538666">
    <property type="component" value="Unassembled WGS sequence"/>
</dbReference>
<proteinExistence type="predicted"/>
<dbReference type="InterPro" id="IPR005358">
    <property type="entry name" value="Puta_zinc/iron-chelating_dom"/>
</dbReference>
<reference evidence="1 2" key="1">
    <citation type="submission" date="2020-08" db="EMBL/GenBank/DDBJ databases">
        <title>Genomic Encyclopedia of Type Strains, Phase IV (KMG-IV): sequencing the most valuable type-strain genomes for metagenomic binning, comparative biology and taxonomic classification.</title>
        <authorList>
            <person name="Goeker M."/>
        </authorList>
    </citation>
    <scope>NUCLEOTIDE SEQUENCE [LARGE SCALE GENOMIC DNA]</scope>
    <source>
        <strain evidence="1 2">DSM 103733</strain>
    </source>
</reference>
<organism evidence="1 2">
    <name type="scientific">Silvibacterium bohemicum</name>
    <dbReference type="NCBI Taxonomy" id="1577686"/>
    <lineage>
        <taxon>Bacteria</taxon>
        <taxon>Pseudomonadati</taxon>
        <taxon>Acidobacteriota</taxon>
        <taxon>Terriglobia</taxon>
        <taxon>Terriglobales</taxon>
        <taxon>Acidobacteriaceae</taxon>
        <taxon>Silvibacterium</taxon>
    </lineage>
</organism>
<dbReference type="EMBL" id="JACHEK010000005">
    <property type="protein sequence ID" value="MBB6145082.1"/>
    <property type="molecule type" value="Genomic_DNA"/>
</dbReference>
<dbReference type="AlphaFoldDB" id="A0A841JUL1"/>
<keyword evidence="2" id="KW-1185">Reference proteome</keyword>
<accession>A0A841JUL1</accession>
<evidence type="ECO:0000313" key="1">
    <source>
        <dbReference type="EMBL" id="MBB6145082.1"/>
    </source>
</evidence>